<feature type="disulfide bond" evidence="3">
    <location>
        <begin position="32"/>
        <end position="59"/>
    </location>
</feature>
<dbReference type="AlphaFoldDB" id="A0AAN8Q6I6"/>
<dbReference type="Gene3D" id="2.60.120.290">
    <property type="entry name" value="Spermadhesin, CUB domain"/>
    <property type="match status" value="1"/>
</dbReference>
<feature type="signal peptide" evidence="4">
    <location>
        <begin position="1"/>
        <end position="18"/>
    </location>
</feature>
<proteinExistence type="predicted"/>
<evidence type="ECO:0000313" key="7">
    <source>
        <dbReference type="Proteomes" id="UP001347796"/>
    </source>
</evidence>
<evidence type="ECO:0000256" key="2">
    <source>
        <dbReference type="ARBA" id="ARBA00023157"/>
    </source>
</evidence>
<dbReference type="EMBL" id="JAZGQO010000001">
    <property type="protein sequence ID" value="KAK6194428.1"/>
    <property type="molecule type" value="Genomic_DNA"/>
</dbReference>
<dbReference type="Pfam" id="PF00431">
    <property type="entry name" value="CUB"/>
    <property type="match status" value="1"/>
</dbReference>
<protein>
    <recommendedName>
        <fullName evidence="5">CUB domain-containing protein</fullName>
    </recommendedName>
</protein>
<organism evidence="6 7">
    <name type="scientific">Patella caerulea</name>
    <name type="common">Rayed Mediterranean limpet</name>
    <dbReference type="NCBI Taxonomy" id="87958"/>
    <lineage>
        <taxon>Eukaryota</taxon>
        <taxon>Metazoa</taxon>
        <taxon>Spiralia</taxon>
        <taxon>Lophotrochozoa</taxon>
        <taxon>Mollusca</taxon>
        <taxon>Gastropoda</taxon>
        <taxon>Patellogastropoda</taxon>
        <taxon>Patelloidea</taxon>
        <taxon>Patellidae</taxon>
        <taxon>Patella</taxon>
    </lineage>
</organism>
<dbReference type="SMART" id="SM00042">
    <property type="entry name" value="CUB"/>
    <property type="match status" value="1"/>
</dbReference>
<gene>
    <name evidence="6" type="ORF">SNE40_000063</name>
</gene>
<keyword evidence="7" id="KW-1185">Reference proteome</keyword>
<accession>A0AAN8Q6I6</accession>
<feature type="domain" description="CUB" evidence="5">
    <location>
        <begin position="32"/>
        <end position="138"/>
    </location>
</feature>
<name>A0AAN8Q6I6_PATCE</name>
<dbReference type="PROSITE" id="PS01180">
    <property type="entry name" value="CUB"/>
    <property type="match status" value="1"/>
</dbReference>
<evidence type="ECO:0000313" key="6">
    <source>
        <dbReference type="EMBL" id="KAK6194428.1"/>
    </source>
</evidence>
<dbReference type="CDD" id="cd00041">
    <property type="entry name" value="CUB"/>
    <property type="match status" value="1"/>
</dbReference>
<dbReference type="SUPFAM" id="SSF49854">
    <property type="entry name" value="Spermadhesin, CUB domain"/>
    <property type="match status" value="1"/>
</dbReference>
<feature type="chain" id="PRO_5043020827" description="CUB domain-containing protein" evidence="4">
    <location>
        <begin position="19"/>
        <end position="288"/>
    </location>
</feature>
<dbReference type="PANTHER" id="PTHR24251">
    <property type="entry name" value="OVOCHYMASE-RELATED"/>
    <property type="match status" value="1"/>
</dbReference>
<dbReference type="Proteomes" id="UP001347796">
    <property type="component" value="Unassembled WGS sequence"/>
</dbReference>
<evidence type="ECO:0000256" key="1">
    <source>
        <dbReference type="ARBA" id="ARBA00022737"/>
    </source>
</evidence>
<evidence type="ECO:0000256" key="3">
    <source>
        <dbReference type="PROSITE-ProRule" id="PRU00059"/>
    </source>
</evidence>
<comment type="caution">
    <text evidence="6">The sequence shown here is derived from an EMBL/GenBank/DDBJ whole genome shotgun (WGS) entry which is preliminary data.</text>
</comment>
<dbReference type="InterPro" id="IPR035914">
    <property type="entry name" value="Sperma_CUB_dom_sf"/>
</dbReference>
<evidence type="ECO:0000259" key="5">
    <source>
        <dbReference type="PROSITE" id="PS01180"/>
    </source>
</evidence>
<keyword evidence="1" id="KW-0677">Repeat</keyword>
<comment type="caution">
    <text evidence="3">Lacks conserved residue(s) required for the propagation of feature annotation.</text>
</comment>
<reference evidence="6 7" key="1">
    <citation type="submission" date="2024-01" db="EMBL/GenBank/DDBJ databases">
        <title>The genome of the rayed Mediterranean limpet Patella caerulea (Linnaeus, 1758).</title>
        <authorList>
            <person name="Anh-Thu Weber A."/>
            <person name="Halstead-Nussloch G."/>
        </authorList>
    </citation>
    <scope>NUCLEOTIDE SEQUENCE [LARGE SCALE GENOMIC DNA]</scope>
    <source>
        <strain evidence="6">AATW-2023a</strain>
        <tissue evidence="6">Whole specimen</tissue>
    </source>
</reference>
<dbReference type="InterPro" id="IPR000859">
    <property type="entry name" value="CUB_dom"/>
</dbReference>
<sequence length="288" mass="31585">MFMKILVALLVVTHVVLAKFEEQKPRFKRSACVPSKQNGDVTSINYPGTTSKYPNNAECSWTVCPGTLEARVVIKRMDIEESSYRHCTYDALTIQEDRYCGSSPVDTTVKTNNGCIAVSFTSDFSIRQTGFSLEISAAQGNGSSNSSINLTSSPEIFTECDQDMLETCTMVFHSSAGICGSLDAFSNCMRSRQCSHFVDQQNLDHWNQSCSTNSSALSGCDMYQAARCAVSILHITRSTNVPFICQSIRSGIECFANVGCIALVQLYETRVNQLSDVCMQYVGSGISN</sequence>
<evidence type="ECO:0000256" key="4">
    <source>
        <dbReference type="SAM" id="SignalP"/>
    </source>
</evidence>
<keyword evidence="4" id="KW-0732">Signal</keyword>
<keyword evidence="2 3" id="KW-1015">Disulfide bond</keyword>